<dbReference type="GO" id="GO:0006631">
    <property type="term" value="P:fatty acid metabolic process"/>
    <property type="evidence" value="ECO:0007669"/>
    <property type="project" value="TreeGrafter"/>
</dbReference>
<evidence type="ECO:0000313" key="21">
    <source>
        <dbReference type="EMBL" id="KAK7069132.1"/>
    </source>
</evidence>
<evidence type="ECO:0000256" key="11">
    <source>
        <dbReference type="ARBA" id="ARBA00051637"/>
    </source>
</evidence>
<evidence type="ECO:0000256" key="4">
    <source>
        <dbReference type="ARBA" id="ARBA00024072"/>
    </source>
</evidence>
<dbReference type="GO" id="GO:0008209">
    <property type="term" value="P:androgen metabolic process"/>
    <property type="evidence" value="ECO:0007669"/>
    <property type="project" value="TreeGrafter"/>
</dbReference>
<dbReference type="PRINTS" id="PR00081">
    <property type="entry name" value="GDHRDH"/>
</dbReference>
<evidence type="ECO:0000256" key="1">
    <source>
        <dbReference type="ARBA" id="ARBA00006484"/>
    </source>
</evidence>
<name>A0AAN8WN27_HALRR</name>
<dbReference type="GO" id="GO:0005739">
    <property type="term" value="C:mitochondrion"/>
    <property type="evidence" value="ECO:0007669"/>
    <property type="project" value="TreeGrafter"/>
</dbReference>
<comment type="catalytic activity">
    <reaction evidence="9">
        <text>cortisol + NAD(+) = 11beta,17alpha-dihydroxypregn-4-ene-3,20,21-trione + NADH + H(+)</text>
        <dbReference type="Rhea" id="RHEA:42012"/>
        <dbReference type="ChEBI" id="CHEBI:15378"/>
        <dbReference type="ChEBI" id="CHEBI:17650"/>
        <dbReference type="ChEBI" id="CHEBI:57540"/>
        <dbReference type="ChEBI" id="CHEBI:57945"/>
        <dbReference type="ChEBI" id="CHEBI:78595"/>
    </reaction>
    <physiologicalReaction direction="left-to-right" evidence="9">
        <dbReference type="Rhea" id="RHEA:42013"/>
    </physiologicalReaction>
</comment>
<reference evidence="21 22" key="1">
    <citation type="submission" date="2023-11" db="EMBL/GenBank/DDBJ databases">
        <title>Halocaridina rubra genome assembly.</title>
        <authorList>
            <person name="Smith C."/>
        </authorList>
    </citation>
    <scope>NUCLEOTIDE SEQUENCE [LARGE SCALE GENOMIC DNA]</scope>
    <source>
        <strain evidence="21">EP-1</strain>
        <tissue evidence="21">Whole</tissue>
    </source>
</reference>
<comment type="catalytic activity">
    <reaction evidence="15">
        <text>11-dehydrocorticosterone + NAD(+) = pregn-4-ene-3,11,20,21-tetraone + NADH + H(+)</text>
        <dbReference type="Rhea" id="RHEA:42020"/>
        <dbReference type="ChEBI" id="CHEBI:15378"/>
        <dbReference type="ChEBI" id="CHEBI:57540"/>
        <dbReference type="ChEBI" id="CHEBI:57945"/>
        <dbReference type="ChEBI" id="CHEBI:78600"/>
        <dbReference type="ChEBI" id="CHEBI:78601"/>
    </reaction>
    <physiologicalReaction direction="left-to-right" evidence="15">
        <dbReference type="Rhea" id="RHEA:42021"/>
    </physiologicalReaction>
</comment>
<dbReference type="GO" id="GO:0004303">
    <property type="term" value="F:estradiol 17-beta-dehydrogenase [NAD(P)+] activity"/>
    <property type="evidence" value="ECO:0007669"/>
    <property type="project" value="UniProtKB-EC"/>
</dbReference>
<evidence type="ECO:0000256" key="20">
    <source>
        <dbReference type="RuleBase" id="RU000363"/>
    </source>
</evidence>
<comment type="catalytic activity">
    <reaction evidence="12">
        <text>ursodeoxycholate + NAD(+) = 7-oxolithocholate + NADH + H(+)</text>
        <dbReference type="Rhea" id="RHEA:42028"/>
        <dbReference type="ChEBI" id="CHEBI:15378"/>
        <dbReference type="ChEBI" id="CHEBI:57540"/>
        <dbReference type="ChEBI" id="CHEBI:57945"/>
        <dbReference type="ChEBI" id="CHEBI:78604"/>
        <dbReference type="ChEBI" id="CHEBI:78605"/>
    </reaction>
    <physiologicalReaction direction="left-to-right" evidence="12">
        <dbReference type="Rhea" id="RHEA:42029"/>
    </physiologicalReaction>
</comment>
<evidence type="ECO:0000256" key="13">
    <source>
        <dbReference type="ARBA" id="ARBA00052095"/>
    </source>
</evidence>
<dbReference type="CDD" id="cd05371">
    <property type="entry name" value="HSD10-like_SDR_c"/>
    <property type="match status" value="1"/>
</dbReference>
<dbReference type="Pfam" id="PF00106">
    <property type="entry name" value="adh_short"/>
    <property type="match status" value="1"/>
</dbReference>
<evidence type="ECO:0000256" key="2">
    <source>
        <dbReference type="ARBA" id="ARBA00023002"/>
    </source>
</evidence>
<dbReference type="PROSITE" id="PS00061">
    <property type="entry name" value="ADH_SHORT"/>
    <property type="match status" value="1"/>
</dbReference>
<evidence type="ECO:0000256" key="7">
    <source>
        <dbReference type="ARBA" id="ARBA00050365"/>
    </source>
</evidence>
<dbReference type="PANTHER" id="PTHR43658:SF8">
    <property type="entry name" value="17-BETA-HYDROXYSTEROID DEHYDROGENASE 14-RELATED"/>
    <property type="match status" value="1"/>
</dbReference>
<dbReference type="SUPFAM" id="SSF51735">
    <property type="entry name" value="NAD(P)-binding Rossmann-fold domains"/>
    <property type="match status" value="1"/>
</dbReference>
<keyword evidence="2" id="KW-0560">Oxidoreductase</keyword>
<evidence type="ECO:0000256" key="18">
    <source>
        <dbReference type="ARBA" id="ARBA00082293"/>
    </source>
</evidence>
<comment type="similarity">
    <text evidence="1 20">Belongs to the short-chain dehydrogenases/reductases (SDR) family.</text>
</comment>
<keyword evidence="22" id="KW-1185">Reference proteome</keyword>
<dbReference type="Gene3D" id="3.40.50.720">
    <property type="entry name" value="NAD(P)-binding Rossmann-like Domain"/>
    <property type="match status" value="1"/>
</dbReference>
<dbReference type="InterPro" id="IPR036291">
    <property type="entry name" value="NAD(P)-bd_dom_sf"/>
</dbReference>
<comment type="catalytic activity">
    <reaction evidence="10">
        <text>(3S)-3-hydroxybutanoyl-CoA + NAD(+) = acetoacetyl-CoA + NADH + H(+)</text>
        <dbReference type="Rhea" id="RHEA:30799"/>
        <dbReference type="ChEBI" id="CHEBI:15378"/>
        <dbReference type="ChEBI" id="CHEBI:57286"/>
        <dbReference type="ChEBI" id="CHEBI:57316"/>
        <dbReference type="ChEBI" id="CHEBI:57540"/>
        <dbReference type="ChEBI" id="CHEBI:57945"/>
    </reaction>
    <physiologicalReaction direction="left-to-right" evidence="10">
        <dbReference type="Rhea" id="RHEA:30800"/>
    </physiologicalReaction>
    <physiologicalReaction direction="right-to-left" evidence="10">
        <dbReference type="Rhea" id="RHEA:30801"/>
    </physiologicalReaction>
</comment>
<dbReference type="EC" id="1.1.1.62" evidence="4"/>
<comment type="catalytic activity">
    <reaction evidence="5">
        <text>17beta-estradiol + NAD(+) = estrone + NADH + H(+)</text>
        <dbReference type="Rhea" id="RHEA:24612"/>
        <dbReference type="ChEBI" id="CHEBI:15378"/>
        <dbReference type="ChEBI" id="CHEBI:16469"/>
        <dbReference type="ChEBI" id="CHEBI:17263"/>
        <dbReference type="ChEBI" id="CHEBI:57540"/>
        <dbReference type="ChEBI" id="CHEBI:57945"/>
        <dbReference type="EC" id="1.1.1.62"/>
    </reaction>
    <physiologicalReaction direction="left-to-right" evidence="5">
        <dbReference type="Rhea" id="RHEA:24613"/>
    </physiologicalReaction>
</comment>
<dbReference type="GO" id="GO:0003857">
    <property type="term" value="F:(3S)-3-hydroxyacyl-CoA dehydrogenase (NAD+) activity"/>
    <property type="evidence" value="ECO:0007669"/>
    <property type="project" value="UniProtKB-EC"/>
</dbReference>
<dbReference type="EMBL" id="JAXCGZ010017016">
    <property type="protein sequence ID" value="KAK7069132.1"/>
    <property type="molecule type" value="Genomic_DNA"/>
</dbReference>
<evidence type="ECO:0000313" key="22">
    <source>
        <dbReference type="Proteomes" id="UP001381693"/>
    </source>
</evidence>
<dbReference type="InterPro" id="IPR002347">
    <property type="entry name" value="SDR_fam"/>
</dbReference>
<accession>A0AAN8WN27</accession>
<evidence type="ECO:0000256" key="17">
    <source>
        <dbReference type="ARBA" id="ARBA00079624"/>
    </source>
</evidence>
<evidence type="ECO:0000256" key="15">
    <source>
        <dbReference type="ARBA" id="ARBA00052668"/>
    </source>
</evidence>
<dbReference type="AlphaFoldDB" id="A0AAN8WN27"/>
<dbReference type="Proteomes" id="UP001381693">
    <property type="component" value="Unassembled WGS sequence"/>
</dbReference>
<comment type="catalytic activity">
    <reaction evidence="6">
        <text>a (3S)-3-hydroxyacyl-CoA + NAD(+) = a 3-oxoacyl-CoA + NADH + H(+)</text>
        <dbReference type="Rhea" id="RHEA:22432"/>
        <dbReference type="ChEBI" id="CHEBI:15378"/>
        <dbReference type="ChEBI" id="CHEBI:57318"/>
        <dbReference type="ChEBI" id="CHEBI:57540"/>
        <dbReference type="ChEBI" id="CHEBI:57945"/>
        <dbReference type="ChEBI" id="CHEBI:90726"/>
        <dbReference type="EC" id="1.1.1.35"/>
    </reaction>
    <physiologicalReaction direction="left-to-right" evidence="6">
        <dbReference type="Rhea" id="RHEA:22433"/>
    </physiologicalReaction>
    <physiologicalReaction direction="right-to-left" evidence="6">
        <dbReference type="Rhea" id="RHEA:22434"/>
    </physiologicalReaction>
</comment>
<sequence>MLRGIVTLVTGGASGLGRATVERVIREGGRAVICDLPASNGAKLAEDLGKDAVFAPTDVTSTKDVENALALCKDKFGRLDCAVNCAGIIVGCRTYNAKKKVAHSLEDFTRVQMVNIGGTFNVIRLAAGLMGENAPNEDKQRGVIVNTASIAAFEGQIGQVAYSASKGAIVGMTLPIARDLAPMGIRVCTVAPGVFMTPMMASLSEEVQSYLASTVPFPKRLGNPDEFAQVVQAIITNPMMNGEVIRVDGALRMQP</sequence>
<dbReference type="GO" id="GO:0047044">
    <property type="term" value="F:androstan-3-alpha,17-beta-diol dehydrogenase (NAD+) activity"/>
    <property type="evidence" value="ECO:0007669"/>
    <property type="project" value="UniProtKB-EC"/>
</dbReference>
<proteinExistence type="inferred from homology"/>
<evidence type="ECO:0000256" key="19">
    <source>
        <dbReference type="ARBA" id="ARBA00082399"/>
    </source>
</evidence>
<evidence type="ECO:0000256" key="12">
    <source>
        <dbReference type="ARBA" id="ARBA00051831"/>
    </source>
</evidence>
<dbReference type="PRINTS" id="PR00080">
    <property type="entry name" value="SDRFAMILY"/>
</dbReference>
<comment type="catalytic activity">
    <reaction evidence="7">
        <text>5alpha-androstane-3alpha,17beta-diol + NAD(+) = 17beta-hydroxy-5alpha-androstan-3-one + NADH + H(+)</text>
        <dbReference type="Rhea" id="RHEA:42004"/>
        <dbReference type="ChEBI" id="CHEBI:15378"/>
        <dbReference type="ChEBI" id="CHEBI:16330"/>
        <dbReference type="ChEBI" id="CHEBI:36713"/>
        <dbReference type="ChEBI" id="CHEBI:57540"/>
        <dbReference type="ChEBI" id="CHEBI:57945"/>
        <dbReference type="EC" id="1.1.1.53"/>
    </reaction>
    <physiologicalReaction direction="right-to-left" evidence="7">
        <dbReference type="Rhea" id="RHEA:42006"/>
    </physiologicalReaction>
</comment>
<comment type="caution">
    <text evidence="21">The sequence shown here is derived from an EMBL/GenBank/DDBJ whole genome shotgun (WGS) entry which is preliminary data.</text>
</comment>
<evidence type="ECO:0000256" key="16">
    <source>
        <dbReference type="ARBA" id="ARBA00072938"/>
    </source>
</evidence>
<dbReference type="EC" id="1.1.1.53" evidence="3"/>
<evidence type="ECO:0000256" key="14">
    <source>
        <dbReference type="ARBA" id="ARBA00052417"/>
    </source>
</evidence>
<evidence type="ECO:0000256" key="3">
    <source>
        <dbReference type="ARBA" id="ARBA00024071"/>
    </source>
</evidence>
<evidence type="ECO:0000256" key="6">
    <source>
        <dbReference type="ARBA" id="ARBA00050141"/>
    </source>
</evidence>
<dbReference type="PANTHER" id="PTHR43658">
    <property type="entry name" value="SHORT-CHAIN DEHYDROGENASE/REDUCTASE"/>
    <property type="match status" value="1"/>
</dbReference>
<organism evidence="21 22">
    <name type="scientific">Halocaridina rubra</name>
    <name type="common">Hawaiian red shrimp</name>
    <dbReference type="NCBI Taxonomy" id="373956"/>
    <lineage>
        <taxon>Eukaryota</taxon>
        <taxon>Metazoa</taxon>
        <taxon>Ecdysozoa</taxon>
        <taxon>Arthropoda</taxon>
        <taxon>Crustacea</taxon>
        <taxon>Multicrustacea</taxon>
        <taxon>Malacostraca</taxon>
        <taxon>Eumalacostraca</taxon>
        <taxon>Eucarida</taxon>
        <taxon>Decapoda</taxon>
        <taxon>Pleocyemata</taxon>
        <taxon>Caridea</taxon>
        <taxon>Atyoidea</taxon>
        <taxon>Atyidae</taxon>
        <taxon>Halocaridina</taxon>
    </lineage>
</organism>
<protein>
    <recommendedName>
        <fullName evidence="16">3-hydroxyacyl-CoA dehydrogenase type-2</fullName>
        <ecNumber evidence="3">1.1.1.53</ecNumber>
        <ecNumber evidence="4">1.1.1.62</ecNumber>
    </recommendedName>
    <alternativeName>
        <fullName evidence="18">3-hydroxyacyl-CoA dehydrogenase type II</fullName>
    </alternativeName>
    <alternativeName>
        <fullName evidence="19">Mitochondrial ribonuclease P protein 2</fullName>
    </alternativeName>
    <alternativeName>
        <fullName evidence="17">Type II HADH</fullName>
    </alternativeName>
</protein>
<comment type="catalytic activity">
    <reaction evidence="13">
        <text>5alpha-pregnan-20beta-ol-3-one + NAD(+) = 5alpha-pregnane-3,20-dione + NADH + H(+)</text>
        <dbReference type="Rhea" id="RHEA:42008"/>
        <dbReference type="ChEBI" id="CHEBI:15378"/>
        <dbReference type="ChEBI" id="CHEBI:28952"/>
        <dbReference type="ChEBI" id="CHEBI:57540"/>
        <dbReference type="ChEBI" id="CHEBI:57945"/>
        <dbReference type="ChEBI" id="CHEBI:78594"/>
    </reaction>
    <physiologicalReaction direction="left-to-right" evidence="13">
        <dbReference type="Rhea" id="RHEA:42009"/>
    </physiologicalReaction>
</comment>
<comment type="catalytic activity">
    <reaction evidence="8">
        <text>17beta-hydroxy-5alpha-androstan-3-one + NAD(+) = 5alpha-androstan-3,17-dione + NADH + H(+)</text>
        <dbReference type="Rhea" id="RHEA:41992"/>
        <dbReference type="ChEBI" id="CHEBI:15378"/>
        <dbReference type="ChEBI" id="CHEBI:15994"/>
        <dbReference type="ChEBI" id="CHEBI:16330"/>
        <dbReference type="ChEBI" id="CHEBI:57540"/>
        <dbReference type="ChEBI" id="CHEBI:57945"/>
    </reaction>
    <physiologicalReaction direction="left-to-right" evidence="8">
        <dbReference type="Rhea" id="RHEA:41993"/>
    </physiologicalReaction>
</comment>
<comment type="catalytic activity">
    <reaction evidence="14">
        <text>cortisone + NAD(+) = 17alpha-hydroxypregn-4-en-3,11,20-trione-21-al + NADH + H(+)</text>
        <dbReference type="Rhea" id="RHEA:42016"/>
        <dbReference type="ChEBI" id="CHEBI:15378"/>
        <dbReference type="ChEBI" id="CHEBI:16962"/>
        <dbReference type="ChEBI" id="CHEBI:57540"/>
        <dbReference type="ChEBI" id="CHEBI:57945"/>
        <dbReference type="ChEBI" id="CHEBI:78596"/>
    </reaction>
    <physiologicalReaction direction="left-to-right" evidence="14">
        <dbReference type="Rhea" id="RHEA:42017"/>
    </physiologicalReaction>
</comment>
<dbReference type="InterPro" id="IPR020904">
    <property type="entry name" value="Sc_DH/Rdtase_CS"/>
</dbReference>
<dbReference type="GO" id="GO:0008210">
    <property type="term" value="P:estrogen metabolic process"/>
    <property type="evidence" value="ECO:0007669"/>
    <property type="project" value="TreeGrafter"/>
</dbReference>
<evidence type="ECO:0000256" key="5">
    <source>
        <dbReference type="ARBA" id="ARBA00049381"/>
    </source>
</evidence>
<comment type="catalytic activity">
    <reaction evidence="11">
        <text>3beta,7beta-dihydroxy-5beta-cholan-24-oate + NAD(+) = 3beta-hydroxy-7-oxo-5beta-cholan-24-oate + NADH + H(+)</text>
        <dbReference type="Rhea" id="RHEA:42024"/>
        <dbReference type="ChEBI" id="CHEBI:15378"/>
        <dbReference type="ChEBI" id="CHEBI:57540"/>
        <dbReference type="ChEBI" id="CHEBI:57945"/>
        <dbReference type="ChEBI" id="CHEBI:78602"/>
        <dbReference type="ChEBI" id="CHEBI:78603"/>
    </reaction>
    <physiologicalReaction direction="left-to-right" evidence="11">
        <dbReference type="Rhea" id="RHEA:42025"/>
    </physiologicalReaction>
</comment>
<evidence type="ECO:0000256" key="10">
    <source>
        <dbReference type="ARBA" id="ARBA00051004"/>
    </source>
</evidence>
<gene>
    <name evidence="21" type="ORF">SK128_004117</name>
</gene>
<evidence type="ECO:0000256" key="8">
    <source>
        <dbReference type="ARBA" id="ARBA00050435"/>
    </source>
</evidence>
<dbReference type="FunFam" id="3.40.50.720:FF:000215">
    <property type="entry name" value="3-hydroxyacyl-CoA dehydrogenase type-2"/>
    <property type="match status" value="1"/>
</dbReference>
<evidence type="ECO:0000256" key="9">
    <source>
        <dbReference type="ARBA" id="ARBA00050927"/>
    </source>
</evidence>